<dbReference type="FunFam" id="1.10.10.10:FF:000001">
    <property type="entry name" value="LysR family transcriptional regulator"/>
    <property type="match status" value="1"/>
</dbReference>
<dbReference type="InterPro" id="IPR036390">
    <property type="entry name" value="WH_DNA-bd_sf"/>
</dbReference>
<dbReference type="SUPFAM" id="SSF53850">
    <property type="entry name" value="Periplasmic binding protein-like II"/>
    <property type="match status" value="1"/>
</dbReference>
<dbReference type="GO" id="GO:0043565">
    <property type="term" value="F:sequence-specific DNA binding"/>
    <property type="evidence" value="ECO:0007669"/>
    <property type="project" value="TreeGrafter"/>
</dbReference>
<comment type="caution">
    <text evidence="6">The sequence shown here is derived from an EMBL/GenBank/DDBJ whole genome shotgun (WGS) entry which is preliminary data.</text>
</comment>
<dbReference type="Pfam" id="PF03466">
    <property type="entry name" value="LysR_substrate"/>
    <property type="match status" value="1"/>
</dbReference>
<reference evidence="6 7" key="1">
    <citation type="submission" date="2018-11" db="EMBL/GenBank/DDBJ databases">
        <title>Genomic Encyclopedia of Type Strains, Phase IV (KMG-IV): sequencing the most valuable type-strain genomes for metagenomic binning, comparative biology and taxonomic classification.</title>
        <authorList>
            <person name="Goeker M."/>
        </authorList>
    </citation>
    <scope>NUCLEOTIDE SEQUENCE [LARGE SCALE GENOMIC DNA]</scope>
    <source>
        <strain evidence="6 7">DSM 100316</strain>
    </source>
</reference>
<dbReference type="Gene3D" id="3.40.190.290">
    <property type="match status" value="1"/>
</dbReference>
<dbReference type="GO" id="GO:0006351">
    <property type="term" value="P:DNA-templated transcription"/>
    <property type="evidence" value="ECO:0007669"/>
    <property type="project" value="TreeGrafter"/>
</dbReference>
<dbReference type="InterPro" id="IPR000847">
    <property type="entry name" value="LysR_HTH_N"/>
</dbReference>
<keyword evidence="4" id="KW-0804">Transcription</keyword>
<proteinExistence type="inferred from homology"/>
<dbReference type="PROSITE" id="PS50931">
    <property type="entry name" value="HTH_LYSR"/>
    <property type="match status" value="1"/>
</dbReference>
<dbReference type="PRINTS" id="PR00039">
    <property type="entry name" value="HTHLYSR"/>
</dbReference>
<dbReference type="InterPro" id="IPR005119">
    <property type="entry name" value="LysR_subst-bd"/>
</dbReference>
<dbReference type="SUPFAM" id="SSF46785">
    <property type="entry name" value="Winged helix' DNA-binding domain"/>
    <property type="match status" value="1"/>
</dbReference>
<dbReference type="GO" id="GO:0003700">
    <property type="term" value="F:DNA-binding transcription factor activity"/>
    <property type="evidence" value="ECO:0007669"/>
    <property type="project" value="InterPro"/>
</dbReference>
<evidence type="ECO:0000256" key="3">
    <source>
        <dbReference type="ARBA" id="ARBA00023125"/>
    </source>
</evidence>
<accession>A0A3N2DKB9</accession>
<dbReference type="EMBL" id="RKHR01000005">
    <property type="protein sequence ID" value="ROS00251.1"/>
    <property type="molecule type" value="Genomic_DNA"/>
</dbReference>
<keyword evidence="2" id="KW-0805">Transcription regulation</keyword>
<dbReference type="RefSeq" id="WP_123713224.1">
    <property type="nucleotide sequence ID" value="NZ_RKHR01000005.1"/>
</dbReference>
<dbReference type="PANTHER" id="PTHR30537:SF5">
    <property type="entry name" value="HTH-TYPE TRANSCRIPTIONAL ACTIVATOR TTDR-RELATED"/>
    <property type="match status" value="1"/>
</dbReference>
<dbReference type="InterPro" id="IPR058163">
    <property type="entry name" value="LysR-type_TF_proteobact-type"/>
</dbReference>
<dbReference type="InterPro" id="IPR036388">
    <property type="entry name" value="WH-like_DNA-bd_sf"/>
</dbReference>
<keyword evidence="3 6" id="KW-0238">DNA-binding</keyword>
<feature type="domain" description="HTH lysR-type" evidence="5">
    <location>
        <begin position="1"/>
        <end position="59"/>
    </location>
</feature>
<evidence type="ECO:0000313" key="7">
    <source>
        <dbReference type="Proteomes" id="UP000275394"/>
    </source>
</evidence>
<protein>
    <submittedName>
        <fullName evidence="6">DNA-binding transcriptional LysR family regulator</fullName>
    </submittedName>
</protein>
<keyword evidence="7" id="KW-1185">Reference proteome</keyword>
<evidence type="ECO:0000256" key="4">
    <source>
        <dbReference type="ARBA" id="ARBA00023163"/>
    </source>
</evidence>
<dbReference type="OrthoDB" id="5721010at2"/>
<dbReference type="Proteomes" id="UP000275394">
    <property type="component" value="Unassembled WGS sequence"/>
</dbReference>
<dbReference type="Gene3D" id="1.10.10.10">
    <property type="entry name" value="Winged helix-like DNA-binding domain superfamily/Winged helix DNA-binding domain"/>
    <property type="match status" value="1"/>
</dbReference>
<evidence type="ECO:0000313" key="6">
    <source>
        <dbReference type="EMBL" id="ROS00251.1"/>
    </source>
</evidence>
<sequence>MGQLEDMQMFIRVVDAGGIGRAADQLGIAKSAVSRRLSELEERLGTRLIQRTTRRSSLTDFGGRYYQEAMKIVDHIAEINCEATKTATDVSGVLRVAVPLSFGLLHLSPAIDLFTQRYPDIVIQVDFSDREVDLVEEGFDLAIRIANLKDSSLQARKISTVRHRLVASPDYLSRKGAPHSPEALMQHDILSYGYARNFVWTIDDTEGVEHQLKLNSKMATNSGDFLAKMSVAGHGISMLPSFICWKSLAAGDLVTVLPECGLPTLTAFAVYPRSRFLPLRARLFIDFILERFGDNPYWDHFD</sequence>
<dbReference type="CDD" id="cd08422">
    <property type="entry name" value="PBP2_CrgA_like"/>
    <property type="match status" value="1"/>
</dbReference>
<dbReference type="AlphaFoldDB" id="A0A3N2DKB9"/>
<gene>
    <name evidence="6" type="ORF">EDC56_2889</name>
</gene>
<comment type="similarity">
    <text evidence="1">Belongs to the LysR transcriptional regulatory family.</text>
</comment>
<evidence type="ECO:0000256" key="1">
    <source>
        <dbReference type="ARBA" id="ARBA00009437"/>
    </source>
</evidence>
<name>A0A3N2DKB9_9GAMM</name>
<dbReference type="Pfam" id="PF00126">
    <property type="entry name" value="HTH_1"/>
    <property type="match status" value="1"/>
</dbReference>
<organism evidence="6 7">
    <name type="scientific">Sinobacterium caligoides</name>
    <dbReference type="NCBI Taxonomy" id="933926"/>
    <lineage>
        <taxon>Bacteria</taxon>
        <taxon>Pseudomonadati</taxon>
        <taxon>Pseudomonadota</taxon>
        <taxon>Gammaproteobacteria</taxon>
        <taxon>Cellvibrionales</taxon>
        <taxon>Spongiibacteraceae</taxon>
        <taxon>Sinobacterium</taxon>
    </lineage>
</organism>
<evidence type="ECO:0000259" key="5">
    <source>
        <dbReference type="PROSITE" id="PS50931"/>
    </source>
</evidence>
<dbReference type="PANTHER" id="PTHR30537">
    <property type="entry name" value="HTH-TYPE TRANSCRIPTIONAL REGULATOR"/>
    <property type="match status" value="1"/>
</dbReference>
<evidence type="ECO:0000256" key="2">
    <source>
        <dbReference type="ARBA" id="ARBA00023015"/>
    </source>
</evidence>